<feature type="transmembrane region" description="Helical" evidence="11">
    <location>
        <begin position="180"/>
        <end position="208"/>
    </location>
</feature>
<name>A0A8J6FU72_ELECQ</name>
<keyword evidence="12" id="KW-0732">Signal</keyword>
<evidence type="ECO:0000256" key="2">
    <source>
        <dbReference type="ARBA" id="ARBA00004687"/>
    </source>
</evidence>
<reference evidence="13" key="1">
    <citation type="thesis" date="2020" institute="ProQuest LLC" country="789 East Eisenhower Parkway, Ann Arbor, MI, USA">
        <title>Comparative Genomics and Chromosome Evolution.</title>
        <authorList>
            <person name="Mudd A.B."/>
        </authorList>
    </citation>
    <scope>NUCLEOTIDE SEQUENCE</scope>
    <source>
        <strain evidence="13">HN-11 Male</strain>
        <tissue evidence="13">Kidney and liver</tissue>
    </source>
</reference>
<evidence type="ECO:0000256" key="5">
    <source>
        <dbReference type="ARBA" id="ARBA00022679"/>
    </source>
</evidence>
<keyword evidence="5" id="KW-0808">Transferase</keyword>
<accession>A0A8J6FU72</accession>
<dbReference type="GO" id="GO:0006506">
    <property type="term" value="P:GPI anchor biosynthetic process"/>
    <property type="evidence" value="ECO:0007669"/>
    <property type="project" value="UniProtKB-KW"/>
</dbReference>
<dbReference type="AlphaFoldDB" id="A0A8J6FU72"/>
<feature type="transmembrane region" description="Helical" evidence="11">
    <location>
        <begin position="229"/>
        <end position="249"/>
    </location>
</feature>
<keyword evidence="8 11" id="KW-1133">Transmembrane helix</keyword>
<evidence type="ECO:0000256" key="3">
    <source>
        <dbReference type="ARBA" id="ARBA00022502"/>
    </source>
</evidence>
<keyword evidence="7 11" id="KW-0256">Endoplasmic reticulum</keyword>
<evidence type="ECO:0000256" key="7">
    <source>
        <dbReference type="ARBA" id="ARBA00022824"/>
    </source>
</evidence>
<dbReference type="Pfam" id="PF03901">
    <property type="entry name" value="Glyco_transf_22"/>
    <property type="match status" value="1"/>
</dbReference>
<proteinExistence type="inferred from homology"/>
<evidence type="ECO:0000256" key="9">
    <source>
        <dbReference type="ARBA" id="ARBA00023136"/>
    </source>
</evidence>
<gene>
    <name evidence="13" type="ORF">GDO78_001712</name>
</gene>
<evidence type="ECO:0000256" key="8">
    <source>
        <dbReference type="ARBA" id="ARBA00022989"/>
    </source>
</evidence>
<organism evidence="13 14">
    <name type="scientific">Eleutherodactylus coqui</name>
    <name type="common">Puerto Rican coqui</name>
    <dbReference type="NCBI Taxonomy" id="57060"/>
    <lineage>
        <taxon>Eukaryota</taxon>
        <taxon>Metazoa</taxon>
        <taxon>Chordata</taxon>
        <taxon>Craniata</taxon>
        <taxon>Vertebrata</taxon>
        <taxon>Euteleostomi</taxon>
        <taxon>Amphibia</taxon>
        <taxon>Batrachia</taxon>
        <taxon>Anura</taxon>
        <taxon>Neobatrachia</taxon>
        <taxon>Hyloidea</taxon>
        <taxon>Eleutherodactylidae</taxon>
        <taxon>Eleutherodactylinae</taxon>
        <taxon>Eleutherodactylus</taxon>
        <taxon>Eleutherodactylus</taxon>
    </lineage>
</organism>
<comment type="pathway">
    <text evidence="2">Glycolipid biosynthesis; glycosylphosphatidylinositol-anchor biosynthesis.</text>
</comment>
<dbReference type="EC" id="2.4.1.-" evidence="11"/>
<dbReference type="PANTHER" id="PTHR22760">
    <property type="entry name" value="GLYCOSYLTRANSFERASE"/>
    <property type="match status" value="1"/>
</dbReference>
<dbReference type="PANTHER" id="PTHR22760:SF3">
    <property type="entry name" value="GPI MANNOSYLTRANSFERASE 4"/>
    <property type="match status" value="1"/>
</dbReference>
<keyword evidence="3" id="KW-0337">GPI-anchor biosynthesis</keyword>
<dbReference type="OrthoDB" id="10066429at2759"/>
<evidence type="ECO:0000256" key="4">
    <source>
        <dbReference type="ARBA" id="ARBA00022676"/>
    </source>
</evidence>
<evidence type="ECO:0000256" key="12">
    <source>
        <dbReference type="SAM" id="SignalP"/>
    </source>
</evidence>
<dbReference type="EMBL" id="WNTK01000001">
    <property type="protein sequence ID" value="KAG9493993.1"/>
    <property type="molecule type" value="Genomic_DNA"/>
</dbReference>
<comment type="caution">
    <text evidence="13">The sequence shown here is derived from an EMBL/GenBank/DDBJ whole genome shotgun (WGS) entry which is preliminary data.</text>
</comment>
<evidence type="ECO:0000256" key="1">
    <source>
        <dbReference type="ARBA" id="ARBA00004477"/>
    </source>
</evidence>
<feature type="transmembrane region" description="Helical" evidence="11">
    <location>
        <begin position="328"/>
        <end position="344"/>
    </location>
</feature>
<sequence length="522" mass="58520">MKEKTLWGALSILRVMWCLAPQKGYLHPDEFFQSPEVIAGDILDLEINRPWEFLSASPCRTVLIPLLTSGTAFWIINILHRFQSEMALNSSYVLLVLPRLIITILSFLLDYTVYRVATAWGSNPWKALVLLAMSPVTLVFYTRTISNAVEGLLFALLLLLTKPDEGNLVSNSYKGKTHHFIGLVLTFGFFNRPTFLCFAFVPLIYWAAQSGSQKSYFSHASIILTVMKILPSAILFSVIFVVADTIYYTGHWPLSMNNMEGFIKLLTNNMILTPINFLHYNMNPENLAKHGVHPRITHMAVNGFMLFGLFHLSAVCSAINMIRNEPRFLIPLIIPLVLLVSNYNRTVKTKCVIFLFNITGALFFGSLHQAGLIPSLFHIQQIVQSKSASGNMSCHHTVLFTHTYMPPLYLLNLKKGQTSVDIIDLAGCTQEVMCQKLTDLQVELSRRNAQALGKTMHHLIAVFPGTITPGIESCSLAYTAQTMFTPHLSMEDPPKMSHLLTGNLQSHLSLHLIKVHVGTTRG</sequence>
<evidence type="ECO:0000256" key="6">
    <source>
        <dbReference type="ARBA" id="ARBA00022692"/>
    </source>
</evidence>
<evidence type="ECO:0000256" key="10">
    <source>
        <dbReference type="ARBA" id="ARBA00038466"/>
    </source>
</evidence>
<feature type="transmembrane region" description="Helical" evidence="11">
    <location>
        <begin position="62"/>
        <end position="80"/>
    </location>
</feature>
<feature type="transmembrane region" description="Helical" evidence="11">
    <location>
        <begin position="138"/>
        <end position="160"/>
    </location>
</feature>
<keyword evidence="14" id="KW-1185">Reference proteome</keyword>
<dbReference type="GO" id="GO:0000026">
    <property type="term" value="F:alpha-1,2-mannosyltransferase activity"/>
    <property type="evidence" value="ECO:0007669"/>
    <property type="project" value="TreeGrafter"/>
</dbReference>
<feature type="transmembrane region" description="Helical" evidence="11">
    <location>
        <begin position="351"/>
        <end position="377"/>
    </location>
</feature>
<evidence type="ECO:0000313" key="13">
    <source>
        <dbReference type="EMBL" id="KAG9493993.1"/>
    </source>
</evidence>
<dbReference type="Proteomes" id="UP000770717">
    <property type="component" value="Unassembled WGS sequence"/>
</dbReference>
<comment type="subcellular location">
    <subcellularLocation>
        <location evidence="1 11">Endoplasmic reticulum membrane</location>
        <topology evidence="1 11">Multi-pass membrane protein</topology>
    </subcellularLocation>
</comment>
<dbReference type="InterPro" id="IPR005599">
    <property type="entry name" value="GPI_mannosylTrfase"/>
</dbReference>
<comment type="similarity">
    <text evidence="10">Belongs to the glycosyltransferase 22 family. PIGZ subfamily.</text>
</comment>
<feature type="transmembrane region" description="Helical" evidence="11">
    <location>
        <begin position="299"/>
        <end position="322"/>
    </location>
</feature>
<feature type="signal peptide" evidence="12">
    <location>
        <begin position="1"/>
        <end position="18"/>
    </location>
</feature>
<feature type="chain" id="PRO_5035238340" description="Mannosyltransferase" evidence="12">
    <location>
        <begin position="19"/>
        <end position="522"/>
    </location>
</feature>
<evidence type="ECO:0000256" key="11">
    <source>
        <dbReference type="RuleBase" id="RU363075"/>
    </source>
</evidence>
<protein>
    <recommendedName>
        <fullName evidence="11">Mannosyltransferase</fullName>
        <ecNumber evidence="11">2.4.1.-</ecNumber>
    </recommendedName>
</protein>
<evidence type="ECO:0000313" key="14">
    <source>
        <dbReference type="Proteomes" id="UP000770717"/>
    </source>
</evidence>
<keyword evidence="4 11" id="KW-0328">Glycosyltransferase</keyword>
<feature type="transmembrane region" description="Helical" evidence="11">
    <location>
        <begin position="92"/>
        <end position="117"/>
    </location>
</feature>
<keyword evidence="9 11" id="KW-0472">Membrane</keyword>
<dbReference type="GO" id="GO:0005789">
    <property type="term" value="C:endoplasmic reticulum membrane"/>
    <property type="evidence" value="ECO:0007669"/>
    <property type="project" value="UniProtKB-SubCell"/>
</dbReference>
<keyword evidence="6 11" id="KW-0812">Transmembrane</keyword>